<evidence type="ECO:0000256" key="2">
    <source>
        <dbReference type="ARBA" id="ARBA00010727"/>
    </source>
</evidence>
<dbReference type="AlphaFoldDB" id="A0A9K3GLU2"/>
<evidence type="ECO:0000256" key="4">
    <source>
        <dbReference type="ARBA" id="ARBA00023242"/>
    </source>
</evidence>
<evidence type="ECO:0000313" key="8">
    <source>
        <dbReference type="Proteomes" id="UP000265618"/>
    </source>
</evidence>
<gene>
    <name evidence="7" type="ORF">KIPB_008902</name>
</gene>
<keyword evidence="8" id="KW-1185">Reference proteome</keyword>
<dbReference type="PANTHER" id="PTHR10507:SF0">
    <property type="entry name" value="CELL DIVISION CONTROL PROTEIN 45 HOMOLOG"/>
    <property type="match status" value="1"/>
</dbReference>
<reference evidence="7 8" key="1">
    <citation type="journal article" date="2018" name="PLoS ONE">
        <title>The draft genome of Kipferlia bialata reveals reductive genome evolution in fornicate parasites.</title>
        <authorList>
            <person name="Tanifuji G."/>
            <person name="Takabayashi S."/>
            <person name="Kume K."/>
            <person name="Takagi M."/>
            <person name="Nakayama T."/>
            <person name="Kamikawa R."/>
            <person name="Inagaki Y."/>
            <person name="Hashimoto T."/>
        </authorList>
    </citation>
    <scope>NUCLEOTIDE SEQUENCE [LARGE SCALE GENOMIC DNA]</scope>
    <source>
        <strain evidence="7">NY0173</strain>
    </source>
</reference>
<dbReference type="GO" id="GO:0003688">
    <property type="term" value="F:DNA replication origin binding"/>
    <property type="evidence" value="ECO:0007669"/>
    <property type="project" value="TreeGrafter"/>
</dbReference>
<comment type="caution">
    <text evidence="7">The sequence shown here is derived from an EMBL/GenBank/DDBJ whole genome shotgun (WGS) entry which is preliminary data.</text>
</comment>
<sequence length="356" mass="40483">MENREVSMIIMVNCGVNLDVEHFLELNDAERESTVTFYVFDSARPVHLNNVTSNRVFLLDDGSAEVQLREFFDDEHIDLAASPDRASLTEDDFDRFRAMMEAPGFQSDEYYLRAACGSPISFQMYDLVRRNMRVSRSVRSTHLSWLASIGLTEYHLNHKITDASYRDMIRVLSNDFAVSKDGGRERERDRRGQNREIGAGGDIDGVERGGIGGMAAAGDGDWLHTKVDRLAPQRHRHSDEMPLLTMGRVPRLFLLSLSTLRESIELSSFAGPKMRSWSNRGKSSIALLLSAMGVKIQEADMKWRCLTPSRQRDFRERLFKIAPEFGLSHIDTEGVEIRHPLGLEGGKGWRLSIWTR</sequence>
<dbReference type="Pfam" id="PF02724">
    <property type="entry name" value="CDC45"/>
    <property type="match status" value="2"/>
</dbReference>
<dbReference type="GO" id="GO:0003682">
    <property type="term" value="F:chromatin binding"/>
    <property type="evidence" value="ECO:0007669"/>
    <property type="project" value="TreeGrafter"/>
</dbReference>
<comment type="subcellular location">
    <subcellularLocation>
        <location evidence="1">Nucleus</location>
    </subcellularLocation>
</comment>
<proteinExistence type="inferred from homology"/>
<dbReference type="GO" id="GO:0006270">
    <property type="term" value="P:DNA replication initiation"/>
    <property type="evidence" value="ECO:0007669"/>
    <property type="project" value="InterPro"/>
</dbReference>
<evidence type="ECO:0000256" key="5">
    <source>
        <dbReference type="ARBA" id="ARBA00023306"/>
    </source>
</evidence>
<keyword evidence="3" id="KW-0235">DNA replication</keyword>
<comment type="similarity">
    <text evidence="2">Belongs to the CDC45 family.</text>
</comment>
<evidence type="ECO:0000256" key="6">
    <source>
        <dbReference type="SAM" id="MobiDB-lite"/>
    </source>
</evidence>
<organism evidence="7 8">
    <name type="scientific">Kipferlia bialata</name>
    <dbReference type="NCBI Taxonomy" id="797122"/>
    <lineage>
        <taxon>Eukaryota</taxon>
        <taxon>Metamonada</taxon>
        <taxon>Carpediemonas-like organisms</taxon>
        <taxon>Kipferlia</taxon>
    </lineage>
</organism>
<protein>
    <submittedName>
        <fullName evidence="7">CDC45 family protein</fullName>
    </submittedName>
</protein>
<dbReference type="GO" id="GO:0000727">
    <property type="term" value="P:double-strand break repair via break-induced replication"/>
    <property type="evidence" value="ECO:0007669"/>
    <property type="project" value="TreeGrafter"/>
</dbReference>
<keyword evidence="5" id="KW-0131">Cell cycle</keyword>
<dbReference type="PANTHER" id="PTHR10507">
    <property type="entry name" value="CDC45-RELATED PROTEIN"/>
    <property type="match status" value="1"/>
</dbReference>
<evidence type="ECO:0000256" key="1">
    <source>
        <dbReference type="ARBA" id="ARBA00004123"/>
    </source>
</evidence>
<feature type="region of interest" description="Disordered" evidence="6">
    <location>
        <begin position="180"/>
        <end position="203"/>
    </location>
</feature>
<evidence type="ECO:0000256" key="3">
    <source>
        <dbReference type="ARBA" id="ARBA00022705"/>
    </source>
</evidence>
<dbReference type="InterPro" id="IPR003874">
    <property type="entry name" value="CDC45"/>
</dbReference>
<dbReference type="EMBL" id="BDIP01002878">
    <property type="protein sequence ID" value="GIQ86955.1"/>
    <property type="molecule type" value="Genomic_DNA"/>
</dbReference>
<name>A0A9K3GLU2_9EUKA</name>
<dbReference type="OrthoDB" id="10258882at2759"/>
<dbReference type="GO" id="GO:0003697">
    <property type="term" value="F:single-stranded DNA binding"/>
    <property type="evidence" value="ECO:0007669"/>
    <property type="project" value="TreeGrafter"/>
</dbReference>
<keyword evidence="4" id="KW-0539">Nucleus</keyword>
<feature type="compositionally biased region" description="Basic and acidic residues" evidence="6">
    <location>
        <begin position="181"/>
        <end position="194"/>
    </location>
</feature>
<dbReference type="Proteomes" id="UP000265618">
    <property type="component" value="Unassembled WGS sequence"/>
</dbReference>
<dbReference type="GO" id="GO:0031261">
    <property type="term" value="C:DNA replication preinitiation complex"/>
    <property type="evidence" value="ECO:0007669"/>
    <property type="project" value="TreeGrafter"/>
</dbReference>
<accession>A0A9K3GLU2</accession>
<dbReference type="GO" id="GO:1902977">
    <property type="term" value="P:mitotic DNA replication preinitiation complex assembly"/>
    <property type="evidence" value="ECO:0007669"/>
    <property type="project" value="TreeGrafter"/>
</dbReference>
<evidence type="ECO:0000313" key="7">
    <source>
        <dbReference type="EMBL" id="GIQ86955.1"/>
    </source>
</evidence>